<organism evidence="1 2">
    <name type="scientific">Streptomyces iconiensis</name>
    <dbReference type="NCBI Taxonomy" id="1384038"/>
    <lineage>
        <taxon>Bacteria</taxon>
        <taxon>Bacillati</taxon>
        <taxon>Actinomycetota</taxon>
        <taxon>Actinomycetes</taxon>
        <taxon>Kitasatosporales</taxon>
        <taxon>Streptomycetaceae</taxon>
        <taxon>Streptomyces</taxon>
    </lineage>
</organism>
<name>A0ABT7A056_9ACTN</name>
<dbReference type="Proteomes" id="UP001214441">
    <property type="component" value="Unassembled WGS sequence"/>
</dbReference>
<keyword evidence="2" id="KW-1185">Reference proteome</keyword>
<proteinExistence type="predicted"/>
<dbReference type="EMBL" id="JANCPR020000018">
    <property type="protein sequence ID" value="MDJ1134023.1"/>
    <property type="molecule type" value="Genomic_DNA"/>
</dbReference>
<accession>A0ABT7A056</accession>
<comment type="caution">
    <text evidence="1">The sequence shown here is derived from an EMBL/GenBank/DDBJ whole genome shotgun (WGS) entry which is preliminary data.</text>
</comment>
<reference evidence="1 2" key="1">
    <citation type="submission" date="2023-05" db="EMBL/GenBank/DDBJ databases">
        <title>Streptantibioticus silvisoli sp. nov., acidotolerant actinomycetes 1 from pine litter.</title>
        <authorList>
            <person name="Swiecimska M."/>
            <person name="Golinska P."/>
            <person name="Sangal V."/>
            <person name="Wachnowicz B."/>
            <person name="Goodfellow M."/>
        </authorList>
    </citation>
    <scope>NUCLEOTIDE SEQUENCE [LARGE SCALE GENOMIC DNA]</scope>
    <source>
        <strain evidence="1 2">DSM 42109</strain>
    </source>
</reference>
<protein>
    <submittedName>
        <fullName evidence="1">Uncharacterized protein</fullName>
    </submittedName>
</protein>
<gene>
    <name evidence="1" type="ORF">NMN56_019020</name>
</gene>
<evidence type="ECO:0000313" key="2">
    <source>
        <dbReference type="Proteomes" id="UP001214441"/>
    </source>
</evidence>
<evidence type="ECO:0000313" key="1">
    <source>
        <dbReference type="EMBL" id="MDJ1134023.1"/>
    </source>
</evidence>
<sequence length="73" mass="7557">MTVDLAADRSATPPAQVEDGLVSSASFPVPGQLTAAGVLLLVHDGYLSCLEVYSASDFPITAWPAPDALVLEQ</sequence>
<dbReference type="RefSeq" id="WP_274041036.1">
    <property type="nucleotide sequence ID" value="NZ_JANCPR020000018.1"/>
</dbReference>